<dbReference type="Proteomes" id="UP001175000">
    <property type="component" value="Unassembled WGS sequence"/>
</dbReference>
<keyword evidence="2" id="KW-1185">Reference proteome</keyword>
<proteinExistence type="predicted"/>
<gene>
    <name evidence="1" type="ORF">B0T14DRAFT_519701</name>
</gene>
<reference evidence="1" key="1">
    <citation type="submission" date="2023-06" db="EMBL/GenBank/DDBJ databases">
        <title>Genome-scale phylogeny and comparative genomics of the fungal order Sordariales.</title>
        <authorList>
            <consortium name="Lawrence Berkeley National Laboratory"/>
            <person name="Hensen N."/>
            <person name="Bonometti L."/>
            <person name="Westerberg I."/>
            <person name="Brannstrom I.O."/>
            <person name="Guillou S."/>
            <person name="Cros-Aarteil S."/>
            <person name="Calhoun S."/>
            <person name="Haridas S."/>
            <person name="Kuo A."/>
            <person name="Mondo S."/>
            <person name="Pangilinan J."/>
            <person name="Riley R."/>
            <person name="Labutti K."/>
            <person name="Andreopoulos B."/>
            <person name="Lipzen A."/>
            <person name="Chen C."/>
            <person name="Yanf M."/>
            <person name="Daum C."/>
            <person name="Ng V."/>
            <person name="Clum A."/>
            <person name="Steindorff A."/>
            <person name="Ohm R."/>
            <person name="Martin F."/>
            <person name="Silar P."/>
            <person name="Natvig D."/>
            <person name="Lalanne C."/>
            <person name="Gautier V."/>
            <person name="Ament-Velasquez S.L."/>
            <person name="Kruys A."/>
            <person name="Hutchinson M.I."/>
            <person name="Powell A.J."/>
            <person name="Barry K."/>
            <person name="Miller A.N."/>
            <person name="Grigoriev I.V."/>
            <person name="Debuchy R."/>
            <person name="Gladieux P."/>
            <person name="Thoren M.H."/>
            <person name="Johannesson H."/>
        </authorList>
    </citation>
    <scope>NUCLEOTIDE SEQUENCE</scope>
    <source>
        <strain evidence="1">CBS 606.72</strain>
    </source>
</reference>
<accession>A0AA40BZF2</accession>
<evidence type="ECO:0000313" key="1">
    <source>
        <dbReference type="EMBL" id="KAK0619701.1"/>
    </source>
</evidence>
<dbReference type="EMBL" id="JAULSU010000004">
    <property type="protein sequence ID" value="KAK0619701.1"/>
    <property type="molecule type" value="Genomic_DNA"/>
</dbReference>
<evidence type="ECO:0000313" key="2">
    <source>
        <dbReference type="Proteomes" id="UP001175000"/>
    </source>
</evidence>
<dbReference type="AlphaFoldDB" id="A0AA40BZF2"/>
<sequence>MMSLHKLESFAVVYPRKAGTWDLDTDTPPLFADEDGNMLREMYDEEGEACIIQADYVREQHGWNERIVWSRKARDHIGFAAASLVDYMAQAVAMESNPKRVPLYWDARNRMLKLEFRALVWDDPWEEDEEASAAQE</sequence>
<protein>
    <submittedName>
        <fullName evidence="1">Uncharacterized protein</fullName>
    </submittedName>
</protein>
<comment type="caution">
    <text evidence="1">The sequence shown here is derived from an EMBL/GenBank/DDBJ whole genome shotgun (WGS) entry which is preliminary data.</text>
</comment>
<organism evidence="1 2">
    <name type="scientific">Immersiella caudata</name>
    <dbReference type="NCBI Taxonomy" id="314043"/>
    <lineage>
        <taxon>Eukaryota</taxon>
        <taxon>Fungi</taxon>
        <taxon>Dikarya</taxon>
        <taxon>Ascomycota</taxon>
        <taxon>Pezizomycotina</taxon>
        <taxon>Sordariomycetes</taxon>
        <taxon>Sordariomycetidae</taxon>
        <taxon>Sordariales</taxon>
        <taxon>Lasiosphaeriaceae</taxon>
        <taxon>Immersiella</taxon>
    </lineage>
</organism>
<name>A0AA40BZF2_9PEZI</name>